<feature type="non-terminal residue" evidence="2">
    <location>
        <position position="88"/>
    </location>
</feature>
<dbReference type="SUPFAM" id="SSF53335">
    <property type="entry name" value="S-adenosyl-L-methionine-dependent methyltransferases"/>
    <property type="match status" value="1"/>
</dbReference>
<name>X1RJH4_9ZZZZ</name>
<reference evidence="2" key="1">
    <citation type="journal article" date="2014" name="Front. Microbiol.">
        <title>High frequency of phylogenetically diverse reductive dehalogenase-homologous genes in deep subseafloor sedimentary metagenomes.</title>
        <authorList>
            <person name="Kawai M."/>
            <person name="Futagami T."/>
            <person name="Toyoda A."/>
            <person name="Takaki Y."/>
            <person name="Nishi S."/>
            <person name="Hori S."/>
            <person name="Arai W."/>
            <person name="Tsubouchi T."/>
            <person name="Morono Y."/>
            <person name="Uchiyama I."/>
            <person name="Ito T."/>
            <person name="Fujiyama A."/>
            <person name="Inagaki F."/>
            <person name="Takami H."/>
        </authorList>
    </citation>
    <scope>NUCLEOTIDE SEQUENCE</scope>
    <source>
        <strain evidence="2">Expedition CK06-06</strain>
    </source>
</reference>
<evidence type="ECO:0000313" key="2">
    <source>
        <dbReference type="EMBL" id="GAI67091.1"/>
    </source>
</evidence>
<protein>
    <recommendedName>
        <fullName evidence="1">Tellurite resistance methyltransferase TehB-like domain-containing protein</fullName>
    </recommendedName>
</protein>
<evidence type="ECO:0000259" key="1">
    <source>
        <dbReference type="Pfam" id="PF03848"/>
    </source>
</evidence>
<accession>X1RJH4</accession>
<feature type="domain" description="Tellurite resistance methyltransferase TehB-like" evidence="1">
    <location>
        <begin position="6"/>
        <end position="69"/>
    </location>
</feature>
<dbReference type="Gene3D" id="3.40.50.150">
    <property type="entry name" value="Vaccinia Virus protein VP39"/>
    <property type="match status" value="1"/>
</dbReference>
<dbReference type="InterPro" id="IPR029063">
    <property type="entry name" value="SAM-dependent_MTases_sf"/>
</dbReference>
<sequence>MSIHKSYYTKRFQDITQFGKEAEASKQVEFIEESIPLKPGQKILDLACGYGRHSILLAKKGYFVTGYDLSVFSSPGREISTQVTSKPF</sequence>
<organism evidence="2">
    <name type="scientific">marine sediment metagenome</name>
    <dbReference type="NCBI Taxonomy" id="412755"/>
    <lineage>
        <taxon>unclassified sequences</taxon>
        <taxon>metagenomes</taxon>
        <taxon>ecological metagenomes</taxon>
    </lineage>
</organism>
<dbReference type="InterPro" id="IPR015985">
    <property type="entry name" value="TehB-like_dom"/>
</dbReference>
<dbReference type="EMBL" id="BARV01043897">
    <property type="protein sequence ID" value="GAI67091.1"/>
    <property type="molecule type" value="Genomic_DNA"/>
</dbReference>
<dbReference type="AlphaFoldDB" id="X1RJH4"/>
<gene>
    <name evidence="2" type="ORF">S06H3_65285</name>
</gene>
<comment type="caution">
    <text evidence="2">The sequence shown here is derived from an EMBL/GenBank/DDBJ whole genome shotgun (WGS) entry which is preliminary data.</text>
</comment>
<proteinExistence type="predicted"/>
<dbReference type="Pfam" id="PF03848">
    <property type="entry name" value="TehB"/>
    <property type="match status" value="1"/>
</dbReference>